<dbReference type="EMBL" id="DVNB01000071">
    <property type="protein sequence ID" value="HIU57500.1"/>
    <property type="molecule type" value="Genomic_DNA"/>
</dbReference>
<reference evidence="3" key="1">
    <citation type="submission" date="2020-10" db="EMBL/GenBank/DDBJ databases">
        <authorList>
            <person name="Gilroy R."/>
        </authorList>
    </citation>
    <scope>NUCLEOTIDE SEQUENCE</scope>
    <source>
        <strain evidence="3">USAMLcec3-3695</strain>
    </source>
</reference>
<keyword evidence="2" id="KW-0472">Membrane</keyword>
<accession>A0A9D1SEX5</accession>
<evidence type="ECO:0000256" key="2">
    <source>
        <dbReference type="SAM" id="Phobius"/>
    </source>
</evidence>
<evidence type="ECO:0000313" key="4">
    <source>
        <dbReference type="Proteomes" id="UP000824109"/>
    </source>
</evidence>
<feature type="coiled-coil region" evidence="1">
    <location>
        <begin position="34"/>
        <end position="71"/>
    </location>
</feature>
<sequence>MDSTVIVAAVSCLGTVIGSMFGVIASSNKTIYRIEQLEKKVEKHNGMVERMIEAEDKIKSHQYQINDLKERIDHI</sequence>
<gene>
    <name evidence="3" type="ORF">IAA61_06770</name>
</gene>
<comment type="caution">
    <text evidence="3">The sequence shown here is derived from an EMBL/GenBank/DDBJ whole genome shotgun (WGS) entry which is preliminary data.</text>
</comment>
<evidence type="ECO:0000256" key="1">
    <source>
        <dbReference type="SAM" id="Coils"/>
    </source>
</evidence>
<feature type="transmembrane region" description="Helical" evidence="2">
    <location>
        <begin position="6"/>
        <end position="25"/>
    </location>
</feature>
<dbReference type="AlphaFoldDB" id="A0A9D1SEX5"/>
<organism evidence="3 4">
    <name type="scientific">Candidatus Ornithomonoglobus merdipullorum</name>
    <dbReference type="NCBI Taxonomy" id="2840895"/>
    <lineage>
        <taxon>Bacteria</taxon>
        <taxon>Bacillati</taxon>
        <taxon>Bacillota</taxon>
        <taxon>Clostridia</taxon>
        <taxon>Candidatus Ornithomonoglobus</taxon>
    </lineage>
</organism>
<keyword evidence="2" id="KW-0812">Transmembrane</keyword>
<keyword evidence="1" id="KW-0175">Coiled coil</keyword>
<reference evidence="3" key="2">
    <citation type="journal article" date="2021" name="PeerJ">
        <title>Extensive microbial diversity within the chicken gut microbiome revealed by metagenomics and culture.</title>
        <authorList>
            <person name="Gilroy R."/>
            <person name="Ravi A."/>
            <person name="Getino M."/>
            <person name="Pursley I."/>
            <person name="Horton D.L."/>
            <person name="Alikhan N.F."/>
            <person name="Baker D."/>
            <person name="Gharbi K."/>
            <person name="Hall N."/>
            <person name="Watson M."/>
            <person name="Adriaenssens E.M."/>
            <person name="Foster-Nyarko E."/>
            <person name="Jarju S."/>
            <person name="Secka A."/>
            <person name="Antonio M."/>
            <person name="Oren A."/>
            <person name="Chaudhuri R.R."/>
            <person name="La Ragione R."/>
            <person name="Hildebrand F."/>
            <person name="Pallen M.J."/>
        </authorList>
    </citation>
    <scope>NUCLEOTIDE SEQUENCE</scope>
    <source>
        <strain evidence="3">USAMLcec3-3695</strain>
    </source>
</reference>
<keyword evidence="2" id="KW-1133">Transmembrane helix</keyword>
<dbReference type="Proteomes" id="UP000824109">
    <property type="component" value="Unassembled WGS sequence"/>
</dbReference>
<evidence type="ECO:0000313" key="3">
    <source>
        <dbReference type="EMBL" id="HIU57500.1"/>
    </source>
</evidence>
<proteinExistence type="predicted"/>
<name>A0A9D1SEX5_9FIRM</name>
<protein>
    <submittedName>
        <fullName evidence="3">Uncharacterized protein</fullName>
    </submittedName>
</protein>